<evidence type="ECO:0000313" key="11">
    <source>
        <dbReference type="EMBL" id="SNX60089.1"/>
    </source>
</evidence>
<feature type="site" description="Important for substrate specificity" evidence="10">
    <location>
        <position position="77"/>
    </location>
</feature>
<evidence type="ECO:0000256" key="6">
    <source>
        <dbReference type="ARBA" id="ARBA00050213"/>
    </source>
</evidence>
<dbReference type="HAMAP" id="MF_00528">
    <property type="entry name" value="Maf"/>
    <property type="match status" value="1"/>
</dbReference>
<comment type="cofactor">
    <cofactor evidence="1 10">
        <name>a divalent metal cation</name>
        <dbReference type="ChEBI" id="CHEBI:60240"/>
    </cofactor>
</comment>
<dbReference type="OrthoDB" id="9813694at2"/>
<dbReference type="PIRSF" id="PIRSF006305">
    <property type="entry name" value="Maf"/>
    <property type="match status" value="1"/>
</dbReference>
<keyword evidence="5 10" id="KW-0546">Nucleotide metabolism</keyword>
<feature type="site" description="Important for substrate specificity" evidence="10">
    <location>
        <position position="161"/>
    </location>
</feature>
<comment type="subcellular location">
    <subcellularLocation>
        <location evidence="2 10">Cytoplasm</location>
    </subcellularLocation>
</comment>
<dbReference type="SUPFAM" id="SSF52972">
    <property type="entry name" value="ITPase-like"/>
    <property type="match status" value="1"/>
</dbReference>
<evidence type="ECO:0000256" key="3">
    <source>
        <dbReference type="ARBA" id="ARBA00022490"/>
    </source>
</evidence>
<comment type="caution">
    <text evidence="10">Lacks conserved residue(s) required for the propagation of feature annotation.</text>
</comment>
<dbReference type="PANTHER" id="PTHR43213:SF5">
    <property type="entry name" value="BIFUNCTIONAL DTTP_UTP PYROPHOSPHATASE_METHYLTRANSFERASE PROTEIN-RELATED"/>
    <property type="match status" value="1"/>
</dbReference>
<sequence>MKTKNDSTPQIILGSGSIYRKELLQRLQICFETSNPQIDETPLINESPDQTAARLAEAKARAVARVYPQALIIGSDQVAALGDIRLGKPLNHTNAVEQLRQTQGKEVVFYTAVCVLNSFTDKLQIRVIPYHVKFRRLSDQQIENYLLKEQPYQCAGSAKSEGLGIVLIERMTGDDPSGLIGLPLITLIDMLTLEGVKII</sequence>
<evidence type="ECO:0000256" key="10">
    <source>
        <dbReference type="HAMAP-Rule" id="MF_00528"/>
    </source>
</evidence>
<dbReference type="EC" id="3.6.1.-" evidence="10"/>
<evidence type="ECO:0000256" key="7">
    <source>
        <dbReference type="ARBA" id="ARBA00053369"/>
    </source>
</evidence>
<feature type="active site" description="Proton acceptor" evidence="10">
    <location>
        <position position="76"/>
    </location>
</feature>
<dbReference type="NCBIfam" id="TIGR00172">
    <property type="entry name" value="maf"/>
    <property type="match status" value="1"/>
</dbReference>
<keyword evidence="4 10" id="KW-0378">Hydrolase</keyword>
<organism evidence="11 12">
    <name type="scientific">Nitrosomonas ureae</name>
    <dbReference type="NCBI Taxonomy" id="44577"/>
    <lineage>
        <taxon>Bacteria</taxon>
        <taxon>Pseudomonadati</taxon>
        <taxon>Pseudomonadota</taxon>
        <taxon>Betaproteobacteria</taxon>
        <taxon>Nitrosomonadales</taxon>
        <taxon>Nitrosomonadaceae</taxon>
        <taxon>Nitrosomonas</taxon>
    </lineage>
</organism>
<evidence type="ECO:0000256" key="1">
    <source>
        <dbReference type="ARBA" id="ARBA00001968"/>
    </source>
</evidence>
<evidence type="ECO:0000256" key="2">
    <source>
        <dbReference type="ARBA" id="ARBA00004496"/>
    </source>
</evidence>
<dbReference type="AlphaFoldDB" id="A0A285BXY5"/>
<feature type="site" description="Important for substrate specificity" evidence="10">
    <location>
        <position position="19"/>
    </location>
</feature>
<evidence type="ECO:0000313" key="12">
    <source>
        <dbReference type="Proteomes" id="UP000242498"/>
    </source>
</evidence>
<comment type="catalytic activity">
    <reaction evidence="6 10">
        <text>N(7)-methyl-GTP + H2O = N(7)-methyl-GMP + diphosphate + H(+)</text>
        <dbReference type="Rhea" id="RHEA:58744"/>
        <dbReference type="ChEBI" id="CHEBI:15377"/>
        <dbReference type="ChEBI" id="CHEBI:15378"/>
        <dbReference type="ChEBI" id="CHEBI:33019"/>
        <dbReference type="ChEBI" id="CHEBI:58285"/>
        <dbReference type="ChEBI" id="CHEBI:87133"/>
    </reaction>
</comment>
<evidence type="ECO:0000256" key="9">
    <source>
        <dbReference type="ARBA" id="ARBA00068163"/>
    </source>
</evidence>
<gene>
    <name evidence="11" type="ORF">SAMN06296273_1548</name>
</gene>
<dbReference type="InterPro" id="IPR003697">
    <property type="entry name" value="Maf-like"/>
</dbReference>
<dbReference type="CDD" id="cd00555">
    <property type="entry name" value="Maf"/>
    <property type="match status" value="1"/>
</dbReference>
<comment type="function">
    <text evidence="7 10">Nucleoside triphosphate pyrophosphatase that hydrolyzes 7-methyl-GTP (m(7)GTP). May have a dual role in cell division arrest and in preventing the incorporation of modified nucleotides into cellular nucleic acids.</text>
</comment>
<dbReference type="PANTHER" id="PTHR43213">
    <property type="entry name" value="BIFUNCTIONAL DTTP/UTP PYROPHOSPHATASE/METHYLTRANSFERASE PROTEIN-RELATED"/>
    <property type="match status" value="1"/>
</dbReference>
<dbReference type="InterPro" id="IPR029001">
    <property type="entry name" value="ITPase-like_fam"/>
</dbReference>
<evidence type="ECO:0000256" key="8">
    <source>
        <dbReference type="ARBA" id="ARBA00060749"/>
    </source>
</evidence>
<keyword evidence="3 10" id="KW-0963">Cytoplasm</keyword>
<dbReference type="Proteomes" id="UP000242498">
    <property type="component" value="Chromosome I"/>
</dbReference>
<protein>
    <recommendedName>
        <fullName evidence="9 10">7-methyl-GTP pyrophosphatase</fullName>
        <shortName evidence="10">m(7)GTP pyrophosphatase</shortName>
        <ecNumber evidence="10">3.6.1.-</ecNumber>
    </recommendedName>
</protein>
<dbReference type="GO" id="GO:0009117">
    <property type="term" value="P:nucleotide metabolic process"/>
    <property type="evidence" value="ECO:0007669"/>
    <property type="project" value="UniProtKB-KW"/>
</dbReference>
<dbReference type="Pfam" id="PF02545">
    <property type="entry name" value="Maf"/>
    <property type="match status" value="1"/>
</dbReference>
<evidence type="ECO:0000256" key="5">
    <source>
        <dbReference type="ARBA" id="ARBA00023080"/>
    </source>
</evidence>
<evidence type="ECO:0000256" key="4">
    <source>
        <dbReference type="ARBA" id="ARBA00022801"/>
    </source>
</evidence>
<reference evidence="11 12" key="1">
    <citation type="submission" date="2017-08" db="EMBL/GenBank/DDBJ databases">
        <authorList>
            <person name="de Groot N.N."/>
        </authorList>
    </citation>
    <scope>NUCLEOTIDE SEQUENCE [LARGE SCALE GENOMIC DNA]</scope>
    <source>
        <strain evidence="11 12">Nm15</strain>
    </source>
</reference>
<dbReference type="GO" id="GO:0047429">
    <property type="term" value="F:nucleoside triphosphate diphosphatase activity"/>
    <property type="evidence" value="ECO:0007669"/>
    <property type="project" value="InterPro"/>
</dbReference>
<accession>A0A285BXY5</accession>
<dbReference type="FunFam" id="3.90.950.10:FF:000005">
    <property type="entry name" value="7-methyl-GTP pyrophosphatase"/>
    <property type="match status" value="1"/>
</dbReference>
<dbReference type="Gene3D" id="3.90.950.10">
    <property type="match status" value="1"/>
</dbReference>
<comment type="similarity">
    <text evidence="8 10">Belongs to the Maf family. YceF subfamily.</text>
</comment>
<dbReference type="EMBL" id="LT907782">
    <property type="protein sequence ID" value="SNX60089.1"/>
    <property type="molecule type" value="Genomic_DNA"/>
</dbReference>
<dbReference type="RefSeq" id="WP_096292730.1">
    <property type="nucleotide sequence ID" value="NZ_LT907782.1"/>
</dbReference>
<name>A0A285BXY5_9PROT</name>
<dbReference type="GO" id="GO:0005737">
    <property type="term" value="C:cytoplasm"/>
    <property type="evidence" value="ECO:0007669"/>
    <property type="project" value="UniProtKB-SubCell"/>
</dbReference>
<proteinExistence type="inferred from homology"/>